<proteinExistence type="predicted"/>
<dbReference type="EMBL" id="UZAG01015683">
    <property type="protein sequence ID" value="VDO22488.1"/>
    <property type="molecule type" value="Genomic_DNA"/>
</dbReference>
<dbReference type="WBParaSite" id="BTMF_0000866001-mRNA-1">
    <property type="protein sequence ID" value="BTMF_0000866001-mRNA-1"/>
    <property type="gene ID" value="BTMF_0000866001"/>
</dbReference>
<evidence type="ECO:0000313" key="3">
    <source>
        <dbReference type="WBParaSite" id="BTMF_0000866001-mRNA-1"/>
    </source>
</evidence>
<evidence type="ECO:0000313" key="2">
    <source>
        <dbReference type="Proteomes" id="UP000280834"/>
    </source>
</evidence>
<dbReference type="AlphaFoldDB" id="A0A0R3QLS9"/>
<sequence>MIRFGSQAQQLEDSRDVYVRFFVFQSFIQLLEEFWRDDTQHMTDETFAEILLENIPSVTRETNFLRKDAGEIRKSSKA</sequence>
<keyword evidence="2" id="KW-1185">Reference proteome</keyword>
<organism evidence="3">
    <name type="scientific">Brugia timori</name>
    <dbReference type="NCBI Taxonomy" id="42155"/>
    <lineage>
        <taxon>Eukaryota</taxon>
        <taxon>Metazoa</taxon>
        <taxon>Ecdysozoa</taxon>
        <taxon>Nematoda</taxon>
        <taxon>Chromadorea</taxon>
        <taxon>Rhabditida</taxon>
        <taxon>Spirurina</taxon>
        <taxon>Spiruromorpha</taxon>
        <taxon>Filarioidea</taxon>
        <taxon>Onchocercidae</taxon>
        <taxon>Brugia</taxon>
    </lineage>
</organism>
<evidence type="ECO:0000313" key="1">
    <source>
        <dbReference type="EMBL" id="VDO22488.1"/>
    </source>
</evidence>
<protein>
    <submittedName>
        <fullName evidence="3">ELMO domain-containing protein</fullName>
    </submittedName>
</protein>
<reference evidence="1 2" key="2">
    <citation type="submission" date="2018-11" db="EMBL/GenBank/DDBJ databases">
        <authorList>
            <consortium name="Pathogen Informatics"/>
        </authorList>
    </citation>
    <scope>NUCLEOTIDE SEQUENCE [LARGE SCALE GENOMIC DNA]</scope>
</reference>
<reference evidence="3" key="1">
    <citation type="submission" date="2017-02" db="UniProtKB">
        <authorList>
            <consortium name="WormBaseParasite"/>
        </authorList>
    </citation>
    <scope>IDENTIFICATION</scope>
</reference>
<name>A0A0R3QLS9_9BILA</name>
<gene>
    <name evidence="1" type="ORF">BTMF_LOCUS6711</name>
</gene>
<dbReference type="Proteomes" id="UP000280834">
    <property type="component" value="Unassembled WGS sequence"/>
</dbReference>
<accession>A0A0R3QLS9</accession>